<dbReference type="PANTHER" id="PTHR23182:SF1">
    <property type="entry name" value="RHO GTPASE ACTIVATING PROTEIN AT 1A, ISOFORM E"/>
    <property type="match status" value="1"/>
</dbReference>
<dbReference type="SMART" id="SM00239">
    <property type="entry name" value="C2"/>
    <property type="match status" value="1"/>
</dbReference>
<dbReference type="Pfam" id="PF00168">
    <property type="entry name" value="C2"/>
    <property type="match status" value="1"/>
</dbReference>
<reference evidence="2" key="1">
    <citation type="submission" date="2020-04" db="EMBL/GenBank/DDBJ databases">
        <authorList>
            <person name="Alioto T."/>
            <person name="Alioto T."/>
            <person name="Gomez Garrido J."/>
        </authorList>
    </citation>
    <scope>NUCLEOTIDE SEQUENCE</scope>
    <source>
        <strain evidence="2">A484AB</strain>
    </source>
</reference>
<keyword evidence="3" id="KW-1185">Reference proteome</keyword>
<evidence type="ECO:0000313" key="3">
    <source>
        <dbReference type="Proteomes" id="UP001152795"/>
    </source>
</evidence>
<dbReference type="GO" id="GO:0016020">
    <property type="term" value="C:membrane"/>
    <property type="evidence" value="ECO:0007669"/>
    <property type="project" value="TreeGrafter"/>
</dbReference>
<dbReference type="GO" id="GO:0005096">
    <property type="term" value="F:GTPase activator activity"/>
    <property type="evidence" value="ECO:0007669"/>
    <property type="project" value="InterPro"/>
</dbReference>
<comment type="caution">
    <text evidence="2">The sequence shown here is derived from an EMBL/GenBank/DDBJ whole genome shotgun (WGS) entry which is preliminary data.</text>
</comment>
<dbReference type="InterPro" id="IPR037769">
    <property type="entry name" value="Abr/Bcr"/>
</dbReference>
<proteinExistence type="predicted"/>
<sequence length="372" mass="41647">DSFVVELVDGQRKYRHLFLFDDLFISAKLKVSNRSEQYAIKWYCSLNDISFYPTPNSESAQTVPVTSNIDIDNLKAKIAAVKADIRQEQGMCEGVPSEQLEKKKGPGGRHPSTTSLTSVTSRPGVQSTKKSRDRLKRKLAEQEAALWLALPSLPLTLYRRSGKTHRFLFSSDVARGDWKRDISTQQKDSTATLSPLSPLEIQGLAESCLEMRTVRSLGSVNLKDDDNVFTGVLYVVVNSGKGFVKPIDCYVVLEVDYYGHYVRKARTKICKASQDPLWEEGFHIEVEGTQFIKVLCYNRARMMGDELCGQGTIKLEKDDLGSCHYHDYTVILDKQGCIMVSIQYSTTLEGIHHRRSVSASGVFGVSLETVVA</sequence>
<evidence type="ECO:0000313" key="2">
    <source>
        <dbReference type="EMBL" id="CAB4032998.1"/>
    </source>
</evidence>
<dbReference type="SUPFAM" id="SSF50729">
    <property type="entry name" value="PH domain-like"/>
    <property type="match status" value="1"/>
</dbReference>
<dbReference type="EMBL" id="CACRXK020018871">
    <property type="protein sequence ID" value="CAB4032998.1"/>
    <property type="molecule type" value="Genomic_DNA"/>
</dbReference>
<dbReference type="AlphaFoldDB" id="A0A7D9LFW3"/>
<feature type="region of interest" description="Disordered" evidence="1">
    <location>
        <begin position="91"/>
        <end position="132"/>
    </location>
</feature>
<dbReference type="InterPro" id="IPR035892">
    <property type="entry name" value="C2_domain_sf"/>
</dbReference>
<dbReference type="OrthoDB" id="5975315at2759"/>
<organism evidence="2 3">
    <name type="scientific">Paramuricea clavata</name>
    <name type="common">Red gorgonian</name>
    <name type="synonym">Violescent sea-whip</name>
    <dbReference type="NCBI Taxonomy" id="317549"/>
    <lineage>
        <taxon>Eukaryota</taxon>
        <taxon>Metazoa</taxon>
        <taxon>Cnidaria</taxon>
        <taxon>Anthozoa</taxon>
        <taxon>Octocorallia</taxon>
        <taxon>Malacalcyonacea</taxon>
        <taxon>Plexauridae</taxon>
        <taxon>Paramuricea</taxon>
    </lineage>
</organism>
<accession>A0A7D9LFW3</accession>
<dbReference type="PROSITE" id="PS50004">
    <property type="entry name" value="C2"/>
    <property type="match status" value="1"/>
</dbReference>
<gene>
    <name evidence="2" type="ORF">PACLA_8A055229</name>
</gene>
<evidence type="ECO:0000256" key="1">
    <source>
        <dbReference type="SAM" id="MobiDB-lite"/>
    </source>
</evidence>
<protein>
    <submittedName>
        <fullName evidence="2">Active breakpoint cluster region-related -like</fullName>
    </submittedName>
</protein>
<dbReference type="InterPro" id="IPR000008">
    <property type="entry name" value="C2_dom"/>
</dbReference>
<dbReference type="PANTHER" id="PTHR23182">
    <property type="entry name" value="BREAKPOINT CLUSTER REGION PROTEIN BCR"/>
    <property type="match status" value="1"/>
</dbReference>
<name>A0A7D9LFW3_PARCT</name>
<dbReference type="Gene3D" id="2.60.40.150">
    <property type="entry name" value="C2 domain"/>
    <property type="match status" value="1"/>
</dbReference>
<feature type="compositionally biased region" description="Polar residues" evidence="1">
    <location>
        <begin position="111"/>
        <end position="128"/>
    </location>
</feature>
<feature type="non-terminal residue" evidence="2">
    <location>
        <position position="1"/>
    </location>
</feature>
<dbReference type="Proteomes" id="UP001152795">
    <property type="component" value="Unassembled WGS sequence"/>
</dbReference>
<dbReference type="SUPFAM" id="SSF49562">
    <property type="entry name" value="C2 domain (Calcium/lipid-binding domain, CaLB)"/>
    <property type="match status" value="1"/>
</dbReference>